<comment type="caution">
    <text evidence="9">The sequence shown here is derived from an EMBL/GenBank/DDBJ whole genome shotgun (WGS) entry which is preliminary data.</text>
</comment>
<keyword evidence="7 8" id="KW-0472">Membrane</keyword>
<keyword evidence="3" id="KW-0645">Protease</keyword>
<accession>A0A3E2T9R5</accession>
<dbReference type="EMBL" id="QVEP01000107">
    <property type="protein sequence ID" value="RGB71184.1"/>
    <property type="molecule type" value="Genomic_DNA"/>
</dbReference>
<sequence length="182" mass="20343">MLEKISMKMTDLCGKNMNLTETERLTMFFGFENMNHQIFLYSVIGMSAFCLGIFGWTLLFTVVFSILRLYAGGCHLKTSAGCTFVTTLLMIGGTEIALKMEGSLLVMNILFIVSFMLVLILAPRRTENYPVSEREYMKLKKEYAGIVIGCWVLAIISPDVFGKMIAMAVLTEAVTLIPKPHA</sequence>
<evidence type="ECO:0000313" key="9">
    <source>
        <dbReference type="EMBL" id="RGB71184.1"/>
    </source>
</evidence>
<evidence type="ECO:0000256" key="8">
    <source>
        <dbReference type="SAM" id="Phobius"/>
    </source>
</evidence>
<keyword evidence="4 8" id="KW-0812">Transmembrane</keyword>
<keyword evidence="6 8" id="KW-1133">Transmembrane helix</keyword>
<organism evidence="9 10">
    <name type="scientific">Coprococcus catus</name>
    <dbReference type="NCBI Taxonomy" id="116085"/>
    <lineage>
        <taxon>Bacteria</taxon>
        <taxon>Bacillati</taxon>
        <taxon>Bacillota</taxon>
        <taxon>Clostridia</taxon>
        <taxon>Lachnospirales</taxon>
        <taxon>Lachnospiraceae</taxon>
        <taxon>Coprococcus</taxon>
    </lineage>
</organism>
<feature type="transmembrane region" description="Helical" evidence="8">
    <location>
        <begin position="143"/>
        <end position="161"/>
    </location>
</feature>
<dbReference type="GO" id="GO:0006508">
    <property type="term" value="P:proteolysis"/>
    <property type="evidence" value="ECO:0007669"/>
    <property type="project" value="UniProtKB-KW"/>
</dbReference>
<gene>
    <name evidence="9" type="ORF">DW070_17410</name>
</gene>
<dbReference type="Proteomes" id="UP000260773">
    <property type="component" value="Unassembled WGS sequence"/>
</dbReference>
<name>A0A3E2T9R5_9FIRM</name>
<dbReference type="AlphaFoldDB" id="A0A3E2T9R5"/>
<evidence type="ECO:0000256" key="7">
    <source>
        <dbReference type="ARBA" id="ARBA00023136"/>
    </source>
</evidence>
<evidence type="ECO:0000256" key="6">
    <source>
        <dbReference type="ARBA" id="ARBA00022989"/>
    </source>
</evidence>
<evidence type="ECO:0000313" key="10">
    <source>
        <dbReference type="Proteomes" id="UP000260773"/>
    </source>
</evidence>
<evidence type="ECO:0000256" key="3">
    <source>
        <dbReference type="ARBA" id="ARBA00022670"/>
    </source>
</evidence>
<keyword evidence="2" id="KW-0673">Quorum sensing</keyword>
<dbReference type="SMART" id="SM00793">
    <property type="entry name" value="AgrB"/>
    <property type="match status" value="1"/>
</dbReference>
<proteinExistence type="predicted"/>
<evidence type="ECO:0008006" key="11">
    <source>
        <dbReference type="Google" id="ProtNLM"/>
    </source>
</evidence>
<evidence type="ECO:0000256" key="2">
    <source>
        <dbReference type="ARBA" id="ARBA00022654"/>
    </source>
</evidence>
<protein>
    <recommendedName>
        <fullName evidence="11">Accessory regulator AgrB</fullName>
    </recommendedName>
</protein>
<dbReference type="InterPro" id="IPR006741">
    <property type="entry name" value="AgrB"/>
</dbReference>
<reference evidence="9 10" key="1">
    <citation type="submission" date="2018-08" db="EMBL/GenBank/DDBJ databases">
        <title>A genome reference for cultivated species of the human gut microbiota.</title>
        <authorList>
            <person name="Zou Y."/>
            <person name="Xue W."/>
            <person name="Luo G."/>
        </authorList>
    </citation>
    <scope>NUCLEOTIDE SEQUENCE [LARGE SCALE GENOMIC DNA]</scope>
    <source>
        <strain evidence="9 10">AF45-17</strain>
    </source>
</reference>
<feature type="transmembrane region" description="Helical" evidence="8">
    <location>
        <begin position="104"/>
        <end position="122"/>
    </location>
</feature>
<feature type="transmembrane region" description="Helical" evidence="8">
    <location>
        <begin position="38"/>
        <end position="67"/>
    </location>
</feature>
<evidence type="ECO:0000256" key="1">
    <source>
        <dbReference type="ARBA" id="ARBA00022475"/>
    </source>
</evidence>
<dbReference type="GO" id="GO:0008233">
    <property type="term" value="F:peptidase activity"/>
    <property type="evidence" value="ECO:0007669"/>
    <property type="project" value="UniProtKB-KW"/>
</dbReference>
<dbReference type="GO" id="GO:0009372">
    <property type="term" value="P:quorum sensing"/>
    <property type="evidence" value="ECO:0007669"/>
    <property type="project" value="UniProtKB-KW"/>
</dbReference>
<keyword evidence="1" id="KW-1003">Cell membrane</keyword>
<keyword evidence="5" id="KW-0378">Hydrolase</keyword>
<evidence type="ECO:0000256" key="4">
    <source>
        <dbReference type="ARBA" id="ARBA00022692"/>
    </source>
</evidence>
<evidence type="ECO:0000256" key="5">
    <source>
        <dbReference type="ARBA" id="ARBA00022801"/>
    </source>
</evidence>
<dbReference type="Pfam" id="PF04647">
    <property type="entry name" value="AgrB"/>
    <property type="match status" value="1"/>
</dbReference>
<dbReference type="GO" id="GO:0016020">
    <property type="term" value="C:membrane"/>
    <property type="evidence" value="ECO:0007669"/>
    <property type="project" value="InterPro"/>
</dbReference>